<name>A0AA42FKX7_9GAMM</name>
<gene>
    <name evidence="1" type="ORF">P7V44_06745</name>
    <name evidence="2" type="ORF">Q5E86_15445</name>
</gene>
<reference evidence="1" key="1">
    <citation type="submission" date="2023-03" db="EMBL/GenBank/DDBJ databases">
        <title>a new species belonging to Providencia genus.</title>
        <authorList>
            <person name="Yang W."/>
            <person name="Hu F."/>
            <person name="Shen S."/>
            <person name="Ding L."/>
            <person name="Yin D."/>
        </authorList>
    </citation>
    <scope>NUCLEOTIDE SEQUENCE</scope>
    <source>
        <strain evidence="1">CRE-3FA-0001</strain>
    </source>
</reference>
<evidence type="ECO:0000313" key="2">
    <source>
        <dbReference type="EMBL" id="MDO7857713.1"/>
    </source>
</evidence>
<evidence type="ECO:0000313" key="1">
    <source>
        <dbReference type="EMBL" id="MDG4695935.1"/>
    </source>
</evidence>
<reference evidence="2" key="2">
    <citation type="submission" date="2023-07" db="EMBL/GenBank/DDBJ databases">
        <authorList>
            <person name="Yang W."/>
            <person name="Chen J."/>
            <person name="Ji P."/>
            <person name="Hu F."/>
        </authorList>
    </citation>
    <scope>NUCLEOTIDE SEQUENCE</scope>
    <source>
        <strain evidence="2">CRE-138-0111</strain>
    </source>
</reference>
<comment type="caution">
    <text evidence="1">The sequence shown here is derived from an EMBL/GenBank/DDBJ whole genome shotgun (WGS) entry which is preliminary data.</text>
</comment>
<dbReference type="EMBL" id="JAUQTG010000009">
    <property type="protein sequence ID" value="MDO7857713.1"/>
    <property type="molecule type" value="Genomic_DNA"/>
</dbReference>
<proteinExistence type="predicted"/>
<sequence length="102" mass="11625">MTNWIESQEGVKLLVGPIENEHYRTTSAIIYRHFEWLDNKMNVGTPESDITHPSDDLLMTISVCYLLNGREGVGELNAKDRKVATELGQEESEHVEEIVKKP</sequence>
<dbReference type="AlphaFoldDB" id="A0AA42FKX7"/>
<protein>
    <submittedName>
        <fullName evidence="1">Uncharacterized protein</fullName>
    </submittedName>
</protein>
<evidence type="ECO:0000313" key="4">
    <source>
        <dbReference type="Proteomes" id="UP001176478"/>
    </source>
</evidence>
<organism evidence="1 3">
    <name type="scientific">Providencia huashanensis</name>
    <dbReference type="NCBI Taxonomy" id="3037798"/>
    <lineage>
        <taxon>Bacteria</taxon>
        <taxon>Pseudomonadati</taxon>
        <taxon>Pseudomonadota</taxon>
        <taxon>Gammaproteobacteria</taxon>
        <taxon>Enterobacterales</taxon>
        <taxon>Morganellaceae</taxon>
        <taxon>Providencia</taxon>
    </lineage>
</organism>
<dbReference type="Proteomes" id="UP001156701">
    <property type="component" value="Unassembled WGS sequence"/>
</dbReference>
<accession>A0AA42FKX7</accession>
<dbReference type="RefSeq" id="WP_052219272.1">
    <property type="nucleotide sequence ID" value="NZ_JARRYG010000005.1"/>
</dbReference>
<dbReference type="Proteomes" id="UP001176478">
    <property type="component" value="Unassembled WGS sequence"/>
</dbReference>
<dbReference type="EMBL" id="JARRYG010000005">
    <property type="protein sequence ID" value="MDG4695935.1"/>
    <property type="molecule type" value="Genomic_DNA"/>
</dbReference>
<reference evidence="2" key="3">
    <citation type="journal article" date="2024" name="Int. J. Antimicrob. Agents">
        <title>Identification of a novel Providencia species showing multi-drug-resistant in three patients with hospital-acquired infection.</title>
        <authorList>
            <person name="Yang W."/>
            <person name="Chen J."/>
            <person name="Yang F."/>
            <person name="Ji P."/>
            <person name="Shen S."/>
            <person name="Yin D."/>
            <person name="Hu F."/>
        </authorList>
    </citation>
    <scope>NUCLEOTIDE SEQUENCE</scope>
    <source>
        <strain evidence="2">CRE-138-0111</strain>
    </source>
</reference>
<keyword evidence="4" id="KW-1185">Reference proteome</keyword>
<evidence type="ECO:0000313" key="3">
    <source>
        <dbReference type="Proteomes" id="UP001156701"/>
    </source>
</evidence>